<keyword evidence="12" id="KW-1185">Reference proteome</keyword>
<keyword evidence="3 9" id="KW-0813">Transport</keyword>
<sequence length="236" mass="26369">MDLSSFSDGFIVIKNNLAYFVWGNYPEGSIGGIILTLILSLSAIIIASVFGVIAGIGLTILIGWQHKLLVLILSFLRAIPILMLIFWTFFLLPMIFNVDVPAIATVILALALIGSAYIAYAVYAGMITVSVEQWQAAYSLGLNRQQVIRYIILPQAIRMMMPSFVNQWVSLIKDSSLAYIVSVAEFTFLATKVNNRSMVYPTEIFLFVIVVYFIICYALNLLVSCLTKRKKPLMFN</sequence>
<dbReference type="EMBL" id="JABURY010000006">
    <property type="protein sequence ID" value="MBC9130376.1"/>
    <property type="molecule type" value="Genomic_DNA"/>
</dbReference>
<evidence type="ECO:0000256" key="4">
    <source>
        <dbReference type="ARBA" id="ARBA00022475"/>
    </source>
</evidence>
<dbReference type="CDD" id="cd06261">
    <property type="entry name" value="TM_PBP2"/>
    <property type="match status" value="1"/>
</dbReference>
<keyword evidence="7 9" id="KW-1133">Transmembrane helix</keyword>
<evidence type="ECO:0000313" key="12">
    <source>
        <dbReference type="Proteomes" id="UP000651208"/>
    </source>
</evidence>
<evidence type="ECO:0000313" key="11">
    <source>
        <dbReference type="EMBL" id="MBC9130376.1"/>
    </source>
</evidence>
<evidence type="ECO:0000256" key="2">
    <source>
        <dbReference type="ARBA" id="ARBA00010072"/>
    </source>
</evidence>
<comment type="subcellular location">
    <subcellularLocation>
        <location evidence="1">Cell inner membrane</location>
        <topology evidence="1">Multi-pass membrane protein</topology>
    </subcellularLocation>
    <subcellularLocation>
        <location evidence="9">Cell membrane</location>
        <topology evidence="9">Multi-pass membrane protein</topology>
    </subcellularLocation>
</comment>
<feature type="transmembrane region" description="Helical" evidence="9">
    <location>
        <begin position="102"/>
        <end position="126"/>
    </location>
</feature>
<dbReference type="RefSeq" id="WP_187754799.1">
    <property type="nucleotide sequence ID" value="NZ_JABURY010000006.1"/>
</dbReference>
<evidence type="ECO:0000256" key="9">
    <source>
        <dbReference type="RuleBase" id="RU363032"/>
    </source>
</evidence>
<gene>
    <name evidence="11" type="ORF">FcAc13_03525</name>
</gene>
<dbReference type="SUPFAM" id="SSF161098">
    <property type="entry name" value="MetI-like"/>
    <property type="match status" value="1"/>
</dbReference>
<comment type="similarity">
    <text evidence="2">Belongs to the binding-protein-dependent transport system permease family. HisMQ subfamily.</text>
</comment>
<feature type="transmembrane region" description="Helical" evidence="9">
    <location>
        <begin position="30"/>
        <end position="61"/>
    </location>
</feature>
<evidence type="ECO:0000256" key="1">
    <source>
        <dbReference type="ARBA" id="ARBA00004429"/>
    </source>
</evidence>
<evidence type="ECO:0000256" key="3">
    <source>
        <dbReference type="ARBA" id="ARBA00022448"/>
    </source>
</evidence>
<feature type="transmembrane region" description="Helical" evidence="9">
    <location>
        <begin position="68"/>
        <end position="96"/>
    </location>
</feature>
<reference evidence="11 12" key="1">
    <citation type="submission" date="2020-06" db="EMBL/GenBank/DDBJ databases">
        <title>Frischella cerana isolated from Apis cerana gut homogenate.</title>
        <authorList>
            <person name="Wolter L.A."/>
            <person name="Suenami S."/>
            <person name="Miyazaki R."/>
        </authorList>
    </citation>
    <scope>NUCLEOTIDE SEQUENCE [LARGE SCALE GENOMIC DNA]</scope>
    <source>
        <strain evidence="11 12">Ac13</strain>
    </source>
</reference>
<keyword evidence="6" id="KW-0029">Amino-acid transport</keyword>
<evidence type="ECO:0000256" key="8">
    <source>
        <dbReference type="ARBA" id="ARBA00023136"/>
    </source>
</evidence>
<dbReference type="PROSITE" id="PS50928">
    <property type="entry name" value="ABC_TM1"/>
    <property type="match status" value="1"/>
</dbReference>
<dbReference type="Proteomes" id="UP000651208">
    <property type="component" value="Unassembled WGS sequence"/>
</dbReference>
<evidence type="ECO:0000259" key="10">
    <source>
        <dbReference type="PROSITE" id="PS50928"/>
    </source>
</evidence>
<dbReference type="InterPro" id="IPR010065">
    <property type="entry name" value="AA_ABC_transptr_permease_3TM"/>
</dbReference>
<dbReference type="PANTHER" id="PTHR30614:SF21">
    <property type="entry name" value="AMINO ACID ABC TRANSPORTER PERMEASE"/>
    <property type="match status" value="1"/>
</dbReference>
<accession>A0ABR7QW02</accession>
<keyword evidence="5 9" id="KW-0812">Transmembrane</keyword>
<dbReference type="PANTHER" id="PTHR30614">
    <property type="entry name" value="MEMBRANE COMPONENT OF AMINO ACID ABC TRANSPORTER"/>
    <property type="match status" value="1"/>
</dbReference>
<dbReference type="Gene3D" id="1.10.3720.10">
    <property type="entry name" value="MetI-like"/>
    <property type="match status" value="1"/>
</dbReference>
<feature type="domain" description="ABC transmembrane type-1" evidence="10">
    <location>
        <begin position="33"/>
        <end position="223"/>
    </location>
</feature>
<keyword evidence="8 9" id="KW-0472">Membrane</keyword>
<dbReference type="NCBIfam" id="TIGR01726">
    <property type="entry name" value="HEQRo_perm_3TM"/>
    <property type="match status" value="1"/>
</dbReference>
<dbReference type="InterPro" id="IPR000515">
    <property type="entry name" value="MetI-like"/>
</dbReference>
<keyword evidence="4" id="KW-1003">Cell membrane</keyword>
<comment type="caution">
    <text evidence="11">The sequence shown here is derived from an EMBL/GenBank/DDBJ whole genome shotgun (WGS) entry which is preliminary data.</text>
</comment>
<evidence type="ECO:0000256" key="6">
    <source>
        <dbReference type="ARBA" id="ARBA00022970"/>
    </source>
</evidence>
<evidence type="ECO:0000256" key="7">
    <source>
        <dbReference type="ARBA" id="ARBA00022989"/>
    </source>
</evidence>
<dbReference type="Pfam" id="PF00528">
    <property type="entry name" value="BPD_transp_1"/>
    <property type="match status" value="1"/>
</dbReference>
<dbReference type="InterPro" id="IPR035906">
    <property type="entry name" value="MetI-like_sf"/>
</dbReference>
<dbReference type="InterPro" id="IPR043429">
    <property type="entry name" value="ArtM/GltK/GlnP/TcyL/YhdX-like"/>
</dbReference>
<organism evidence="11 12">
    <name type="scientific">Frischella japonica</name>
    <dbReference type="NCBI Taxonomy" id="2741544"/>
    <lineage>
        <taxon>Bacteria</taxon>
        <taxon>Pseudomonadati</taxon>
        <taxon>Pseudomonadota</taxon>
        <taxon>Gammaproteobacteria</taxon>
        <taxon>Orbales</taxon>
        <taxon>Orbaceae</taxon>
        <taxon>Frischella</taxon>
    </lineage>
</organism>
<evidence type="ECO:0000256" key="5">
    <source>
        <dbReference type="ARBA" id="ARBA00022692"/>
    </source>
</evidence>
<feature type="transmembrane region" description="Helical" evidence="9">
    <location>
        <begin position="204"/>
        <end position="226"/>
    </location>
</feature>
<name>A0ABR7QW02_9GAMM</name>
<proteinExistence type="inferred from homology"/>
<protein>
    <submittedName>
        <fullName evidence="11">Amino acid ABC transporter permease</fullName>
    </submittedName>
</protein>